<evidence type="ECO:0000256" key="4">
    <source>
        <dbReference type="ARBA" id="ARBA00022898"/>
    </source>
</evidence>
<dbReference type="RefSeq" id="WP_058530626.1">
    <property type="nucleotide sequence ID" value="NZ_CAAAIN010000003.1"/>
</dbReference>
<evidence type="ECO:0000313" key="9">
    <source>
        <dbReference type="Proteomes" id="UP000054608"/>
    </source>
</evidence>
<dbReference type="PROSITE" id="PS00165">
    <property type="entry name" value="DEHYDRATASE_SER_THR"/>
    <property type="match status" value="1"/>
</dbReference>
<evidence type="ECO:0000256" key="2">
    <source>
        <dbReference type="ARBA" id="ARBA00010869"/>
    </source>
</evidence>
<comment type="similarity">
    <text evidence="2">Belongs to the serine/threonine dehydratase family.</text>
</comment>
<dbReference type="GO" id="GO:0003941">
    <property type="term" value="F:L-serine ammonia-lyase activity"/>
    <property type="evidence" value="ECO:0007669"/>
    <property type="project" value="UniProtKB-EC"/>
</dbReference>
<name>A0A0W0XYL9_9GAMM</name>
<dbReference type="GO" id="GO:0009097">
    <property type="term" value="P:isoleucine biosynthetic process"/>
    <property type="evidence" value="ECO:0007669"/>
    <property type="project" value="TreeGrafter"/>
</dbReference>
<evidence type="ECO:0000256" key="3">
    <source>
        <dbReference type="ARBA" id="ARBA00012093"/>
    </source>
</evidence>
<dbReference type="PANTHER" id="PTHR48078">
    <property type="entry name" value="THREONINE DEHYDRATASE, MITOCHONDRIAL-RELATED"/>
    <property type="match status" value="1"/>
</dbReference>
<dbReference type="InterPro" id="IPR050147">
    <property type="entry name" value="Ser/Thr_Dehydratase"/>
</dbReference>
<dbReference type="InterPro" id="IPR001926">
    <property type="entry name" value="TrpB-like_PALP"/>
</dbReference>
<dbReference type="Pfam" id="PF00291">
    <property type="entry name" value="PALP"/>
    <property type="match status" value="1"/>
</dbReference>
<proteinExistence type="inferred from homology"/>
<feature type="domain" description="Tryptophan synthase beta chain-like PALP" evidence="7">
    <location>
        <begin position="6"/>
        <end position="293"/>
    </location>
</feature>
<keyword evidence="9" id="KW-1185">Reference proteome</keyword>
<comment type="catalytic activity">
    <reaction evidence="6">
        <text>L-serine = pyruvate + NH4(+)</text>
        <dbReference type="Rhea" id="RHEA:19169"/>
        <dbReference type="ChEBI" id="CHEBI:15361"/>
        <dbReference type="ChEBI" id="CHEBI:28938"/>
        <dbReference type="ChEBI" id="CHEBI:33384"/>
        <dbReference type="EC" id="4.3.1.17"/>
    </reaction>
</comment>
<dbReference type="GO" id="GO:0006567">
    <property type="term" value="P:L-threonine catabolic process"/>
    <property type="evidence" value="ECO:0007669"/>
    <property type="project" value="TreeGrafter"/>
</dbReference>
<evidence type="ECO:0000256" key="1">
    <source>
        <dbReference type="ARBA" id="ARBA00001933"/>
    </source>
</evidence>
<evidence type="ECO:0000256" key="5">
    <source>
        <dbReference type="ARBA" id="ARBA00023239"/>
    </source>
</evidence>
<reference evidence="8 9" key="1">
    <citation type="submission" date="2015-11" db="EMBL/GenBank/DDBJ databases">
        <title>Genomic analysis of 38 Legionella species identifies large and diverse effector repertoires.</title>
        <authorList>
            <person name="Burstein D."/>
            <person name="Amaro F."/>
            <person name="Zusman T."/>
            <person name="Lifshitz Z."/>
            <person name="Cohen O."/>
            <person name="Gilbert J.A."/>
            <person name="Pupko T."/>
            <person name="Shuman H.A."/>
            <person name="Segal G."/>
        </authorList>
    </citation>
    <scope>NUCLEOTIDE SEQUENCE [LARGE SCALE GENOMIC DNA]</scope>
    <source>
        <strain evidence="8 9">WA-270A-C2</strain>
    </source>
</reference>
<dbReference type="Gene3D" id="3.40.50.1100">
    <property type="match status" value="2"/>
</dbReference>
<dbReference type="EMBL" id="LNYT01000006">
    <property type="protein sequence ID" value="KTD49396.1"/>
    <property type="molecule type" value="Genomic_DNA"/>
</dbReference>
<keyword evidence="4" id="KW-0663">Pyridoxal phosphate</keyword>
<dbReference type="Proteomes" id="UP000054608">
    <property type="component" value="Unassembled WGS sequence"/>
</dbReference>
<dbReference type="SUPFAM" id="SSF53686">
    <property type="entry name" value="Tryptophan synthase beta subunit-like PLP-dependent enzymes"/>
    <property type="match status" value="1"/>
</dbReference>
<dbReference type="GO" id="GO:0006565">
    <property type="term" value="P:L-serine catabolic process"/>
    <property type="evidence" value="ECO:0007669"/>
    <property type="project" value="TreeGrafter"/>
</dbReference>
<evidence type="ECO:0000256" key="6">
    <source>
        <dbReference type="ARBA" id="ARBA00049406"/>
    </source>
</evidence>
<gene>
    <name evidence="8" type="primary">ilvA</name>
    <name evidence="8" type="ORF">Lrub_0495</name>
</gene>
<accession>A0A0W0XYL9</accession>
<dbReference type="PATRIC" id="fig|458.5.peg.513"/>
<dbReference type="PANTHER" id="PTHR48078:SF2">
    <property type="entry name" value="CATABOLIC L-SERINE_THREONINE DEHYDRATASE"/>
    <property type="match status" value="1"/>
</dbReference>
<evidence type="ECO:0000259" key="7">
    <source>
        <dbReference type="Pfam" id="PF00291"/>
    </source>
</evidence>
<evidence type="ECO:0000313" key="8">
    <source>
        <dbReference type="EMBL" id="KTD49396.1"/>
    </source>
</evidence>
<dbReference type="InterPro" id="IPR036052">
    <property type="entry name" value="TrpB-like_PALP_sf"/>
</dbReference>
<dbReference type="OrthoDB" id="9811476at2"/>
<dbReference type="InterPro" id="IPR000634">
    <property type="entry name" value="Ser/Thr_deHydtase_PyrdxlP-BS"/>
</dbReference>
<dbReference type="AlphaFoldDB" id="A0A0W0XYL9"/>
<dbReference type="GO" id="GO:0030170">
    <property type="term" value="F:pyridoxal phosphate binding"/>
    <property type="evidence" value="ECO:0007669"/>
    <property type="project" value="InterPro"/>
</dbReference>
<keyword evidence="5 8" id="KW-0456">Lyase</keyword>
<organism evidence="8 9">
    <name type="scientific">Legionella rubrilucens</name>
    <dbReference type="NCBI Taxonomy" id="458"/>
    <lineage>
        <taxon>Bacteria</taxon>
        <taxon>Pseudomonadati</taxon>
        <taxon>Pseudomonadota</taxon>
        <taxon>Gammaproteobacteria</taxon>
        <taxon>Legionellales</taxon>
        <taxon>Legionellaceae</taxon>
        <taxon>Legionella</taxon>
    </lineage>
</organism>
<dbReference type="STRING" id="458.Lrub_0495"/>
<dbReference type="GO" id="GO:0004794">
    <property type="term" value="F:threonine deaminase activity"/>
    <property type="evidence" value="ECO:0007669"/>
    <property type="project" value="TreeGrafter"/>
</dbReference>
<protein>
    <recommendedName>
        <fullName evidence="3">L-serine ammonia-lyase</fullName>
        <ecNumber evidence="3">4.3.1.17</ecNumber>
    </recommendedName>
</protein>
<comment type="cofactor">
    <cofactor evidence="1">
        <name>pyridoxal 5'-phosphate</name>
        <dbReference type="ChEBI" id="CHEBI:597326"/>
    </cofactor>
</comment>
<comment type="caution">
    <text evidence="8">The sequence shown here is derived from an EMBL/GenBank/DDBJ whole genome shotgun (WGS) entry which is preliminary data.</text>
</comment>
<sequence>MSQVLHIQTPLAQSLSLNHTLGKSVYFKLELLQPSGSFKLRGIGHLCQQEVEQGARAFVASSGGNAGIAVAYCGMKLGIPTTVFIPSSSHSIYIDAIKSCGADVIVAGSTWDEAHQAALQFTQTRHCAYIPPFDHPSLWQGHATMIQEAVTQGIAKPDVVIVAVGGGGLACGVLEGMHQQGWQDVPLLAVETQGADCFYQSMRAGERVTLPAITSKATSLGAKRVAERLLAWSHQHDIRNTVVSDYEAEQGSRAFARDQCLLVELSSGAPLSLVYNNHTAIQEFKSILVIVCGGINISHFDLFN</sequence>
<dbReference type="EC" id="4.3.1.17" evidence="3"/>